<protein>
    <submittedName>
        <fullName evidence="1">Uncharacterized protein</fullName>
    </submittedName>
</protein>
<accession>A0A4Y2VUP4</accession>
<name>A0A4Y2VUP4_ARAVE</name>
<proteinExistence type="predicted"/>
<sequence>MPPSTIRLCEEVFINNVKVILTSRFLKQREGYLGMDIVMLNRCQMTRATPEPAPPSPSFRATPSGERLATTYDLAYSRPHTRRVFGGIGFRTCDPPVMKSRPCH</sequence>
<evidence type="ECO:0000313" key="1">
    <source>
        <dbReference type="EMBL" id="GBO28401.1"/>
    </source>
</evidence>
<dbReference type="EMBL" id="BGPR01051449">
    <property type="protein sequence ID" value="GBO28401.1"/>
    <property type="molecule type" value="Genomic_DNA"/>
</dbReference>
<comment type="caution">
    <text evidence="1">The sequence shown here is derived from an EMBL/GenBank/DDBJ whole genome shotgun (WGS) entry which is preliminary data.</text>
</comment>
<organism evidence="1 2">
    <name type="scientific">Araneus ventricosus</name>
    <name type="common">Orbweaver spider</name>
    <name type="synonym">Epeira ventricosa</name>
    <dbReference type="NCBI Taxonomy" id="182803"/>
    <lineage>
        <taxon>Eukaryota</taxon>
        <taxon>Metazoa</taxon>
        <taxon>Ecdysozoa</taxon>
        <taxon>Arthropoda</taxon>
        <taxon>Chelicerata</taxon>
        <taxon>Arachnida</taxon>
        <taxon>Araneae</taxon>
        <taxon>Araneomorphae</taxon>
        <taxon>Entelegynae</taxon>
        <taxon>Araneoidea</taxon>
        <taxon>Araneidae</taxon>
        <taxon>Araneus</taxon>
    </lineage>
</organism>
<gene>
    <name evidence="1" type="ORF">AVEN_212594_1</name>
</gene>
<reference evidence="1 2" key="1">
    <citation type="journal article" date="2019" name="Sci. Rep.">
        <title>Orb-weaving spider Araneus ventricosus genome elucidates the spidroin gene catalogue.</title>
        <authorList>
            <person name="Kono N."/>
            <person name="Nakamura H."/>
            <person name="Ohtoshi R."/>
            <person name="Moran D.A.P."/>
            <person name="Shinohara A."/>
            <person name="Yoshida Y."/>
            <person name="Fujiwara M."/>
            <person name="Mori M."/>
            <person name="Tomita M."/>
            <person name="Arakawa K."/>
        </authorList>
    </citation>
    <scope>NUCLEOTIDE SEQUENCE [LARGE SCALE GENOMIC DNA]</scope>
</reference>
<dbReference type="AlphaFoldDB" id="A0A4Y2VUP4"/>
<evidence type="ECO:0000313" key="2">
    <source>
        <dbReference type="Proteomes" id="UP000499080"/>
    </source>
</evidence>
<dbReference type="Proteomes" id="UP000499080">
    <property type="component" value="Unassembled WGS sequence"/>
</dbReference>
<keyword evidence="2" id="KW-1185">Reference proteome</keyword>